<keyword evidence="1" id="KW-1133">Transmembrane helix</keyword>
<keyword evidence="3" id="KW-1185">Reference proteome</keyword>
<dbReference type="RefSeq" id="WP_108113719.1">
    <property type="nucleotide sequence ID" value="NZ_QBKT01000002.1"/>
</dbReference>
<name>A0A2T6C339_9FLAO</name>
<organism evidence="2 3">
    <name type="scientific">Kordia periserrulae</name>
    <dbReference type="NCBI Taxonomy" id="701523"/>
    <lineage>
        <taxon>Bacteria</taxon>
        <taxon>Pseudomonadati</taxon>
        <taxon>Bacteroidota</taxon>
        <taxon>Flavobacteriia</taxon>
        <taxon>Flavobacteriales</taxon>
        <taxon>Flavobacteriaceae</taxon>
        <taxon>Kordia</taxon>
    </lineage>
</organism>
<feature type="transmembrane region" description="Helical" evidence="1">
    <location>
        <begin position="56"/>
        <end position="79"/>
    </location>
</feature>
<accession>A0A2T6C339</accession>
<keyword evidence="1" id="KW-0472">Membrane</keyword>
<sequence>MNSVKLIKNNHSKAQRWWVFVVRLVGFLVFVIPLIQPMYSYMIIGMEEVEFSKTRTILVIVGFVTCSNGKLIGIVNNNVGMFIRQALKKLIS</sequence>
<gene>
    <name evidence="2" type="ORF">C8N46_102134</name>
</gene>
<protein>
    <submittedName>
        <fullName evidence="2">Uncharacterized protein</fullName>
    </submittedName>
</protein>
<evidence type="ECO:0000313" key="2">
    <source>
        <dbReference type="EMBL" id="PTX62734.1"/>
    </source>
</evidence>
<feature type="transmembrane region" description="Helical" evidence="1">
    <location>
        <begin position="20"/>
        <end position="44"/>
    </location>
</feature>
<evidence type="ECO:0000313" key="3">
    <source>
        <dbReference type="Proteomes" id="UP000244090"/>
    </source>
</evidence>
<proteinExistence type="predicted"/>
<dbReference type="AlphaFoldDB" id="A0A2T6C339"/>
<evidence type="ECO:0000256" key="1">
    <source>
        <dbReference type="SAM" id="Phobius"/>
    </source>
</evidence>
<dbReference type="Proteomes" id="UP000244090">
    <property type="component" value="Unassembled WGS sequence"/>
</dbReference>
<keyword evidence="1" id="KW-0812">Transmembrane</keyword>
<comment type="caution">
    <text evidence="2">The sequence shown here is derived from an EMBL/GenBank/DDBJ whole genome shotgun (WGS) entry which is preliminary data.</text>
</comment>
<dbReference type="EMBL" id="QBKT01000002">
    <property type="protein sequence ID" value="PTX62734.1"/>
    <property type="molecule type" value="Genomic_DNA"/>
</dbReference>
<reference evidence="2 3" key="1">
    <citation type="submission" date="2018-04" db="EMBL/GenBank/DDBJ databases">
        <title>Genomic Encyclopedia of Archaeal and Bacterial Type Strains, Phase II (KMG-II): from individual species to whole genera.</title>
        <authorList>
            <person name="Goeker M."/>
        </authorList>
    </citation>
    <scope>NUCLEOTIDE SEQUENCE [LARGE SCALE GENOMIC DNA]</scope>
    <source>
        <strain evidence="2 3">DSM 25731</strain>
    </source>
</reference>
<dbReference type="OrthoDB" id="1445312at2"/>